<gene>
    <name evidence="4" type="primary">ssb2</name>
    <name evidence="4" type="ORF">CGLY_11710</name>
</gene>
<feature type="compositionally biased region" description="Acidic residues" evidence="3">
    <location>
        <begin position="170"/>
        <end position="183"/>
    </location>
</feature>
<dbReference type="OrthoDB" id="4427276at2"/>
<evidence type="ECO:0000313" key="5">
    <source>
        <dbReference type="Proteomes" id="UP000023703"/>
    </source>
</evidence>
<dbReference type="Pfam" id="PF00436">
    <property type="entry name" value="SSB"/>
    <property type="match status" value="1"/>
</dbReference>
<name>X5DW27_9CORY</name>
<sequence length="196" mass="21673">MATQQMSVTMTGFAATHPQRHSTTPKLVTFRMASTPSWNDNGQWKDAGTLFIDVQCWGKLGDHVMHSVVKGAPLVIVGRMTSYTYMPDNARKSKDGQNLFETIWRLTATNVGLDLSHSTSTWSLRDKDRDKDKDRKASDTRDSERDVYAPGHGETASYGGYSAVARSEEPEPSEPSEASDEPDRELAANGETTVPF</sequence>
<evidence type="ECO:0000313" key="4">
    <source>
        <dbReference type="EMBL" id="AHW64787.1"/>
    </source>
</evidence>
<dbReference type="GO" id="GO:0003697">
    <property type="term" value="F:single-stranded DNA binding"/>
    <property type="evidence" value="ECO:0007669"/>
    <property type="project" value="InterPro"/>
</dbReference>
<feature type="compositionally biased region" description="Polar residues" evidence="3">
    <location>
        <begin position="1"/>
        <end position="10"/>
    </location>
</feature>
<feature type="compositionally biased region" description="Basic and acidic residues" evidence="3">
    <location>
        <begin position="124"/>
        <end position="147"/>
    </location>
</feature>
<evidence type="ECO:0000256" key="3">
    <source>
        <dbReference type="SAM" id="MobiDB-lite"/>
    </source>
</evidence>
<feature type="region of interest" description="Disordered" evidence="3">
    <location>
        <begin position="1"/>
        <end position="20"/>
    </location>
</feature>
<reference evidence="4 5" key="1">
    <citation type="journal article" date="2015" name="Int. J. Syst. Evol. Microbiol.">
        <title>Revisiting Corynebacterium glyciniphilum (ex Kubota et al., 1972) sp. nov., nom. rev., isolated from putrefied banana.</title>
        <authorList>
            <person name="Al-Dilaimi A."/>
            <person name="Bednarz H."/>
            <person name="Lomker A."/>
            <person name="Niehaus K."/>
            <person name="Kalinowski J."/>
            <person name="Ruckert C."/>
        </authorList>
    </citation>
    <scope>NUCLEOTIDE SEQUENCE [LARGE SCALE GENOMIC DNA]</scope>
    <source>
        <strain evidence="4">AJ 3170</strain>
    </source>
</reference>
<evidence type="ECO:0000256" key="2">
    <source>
        <dbReference type="PROSITE-ProRule" id="PRU00252"/>
    </source>
</evidence>
<dbReference type="STRING" id="1404245.CGLY_11710"/>
<dbReference type="RefSeq" id="WP_081803905.1">
    <property type="nucleotide sequence ID" value="NZ_CP006842.1"/>
</dbReference>
<dbReference type="EMBL" id="CP006842">
    <property type="protein sequence ID" value="AHW64787.1"/>
    <property type="molecule type" value="Genomic_DNA"/>
</dbReference>
<keyword evidence="5" id="KW-1185">Reference proteome</keyword>
<accession>X5DW27</accession>
<dbReference type="Gene3D" id="2.40.50.140">
    <property type="entry name" value="Nucleic acid-binding proteins"/>
    <property type="match status" value="1"/>
</dbReference>
<dbReference type="eggNOG" id="COG0629">
    <property type="taxonomic scope" value="Bacteria"/>
</dbReference>
<dbReference type="AlphaFoldDB" id="X5DW27"/>
<dbReference type="SUPFAM" id="SSF50249">
    <property type="entry name" value="Nucleic acid-binding proteins"/>
    <property type="match status" value="1"/>
</dbReference>
<dbReference type="Proteomes" id="UP000023703">
    <property type="component" value="Chromosome"/>
</dbReference>
<dbReference type="PROSITE" id="PS50935">
    <property type="entry name" value="SSB"/>
    <property type="match status" value="1"/>
</dbReference>
<dbReference type="InterPro" id="IPR000424">
    <property type="entry name" value="Primosome_PriB/ssb"/>
</dbReference>
<protein>
    <submittedName>
        <fullName evidence="4">Single-stranded DNA-binding protein</fullName>
    </submittedName>
</protein>
<dbReference type="InterPro" id="IPR012340">
    <property type="entry name" value="NA-bd_OB-fold"/>
</dbReference>
<organism evidence="4 5">
    <name type="scientific">Corynebacterium glyciniphilum AJ 3170</name>
    <dbReference type="NCBI Taxonomy" id="1404245"/>
    <lineage>
        <taxon>Bacteria</taxon>
        <taxon>Bacillati</taxon>
        <taxon>Actinomycetota</taxon>
        <taxon>Actinomycetes</taxon>
        <taxon>Mycobacteriales</taxon>
        <taxon>Corynebacteriaceae</taxon>
        <taxon>Corynebacterium</taxon>
    </lineage>
</organism>
<dbReference type="KEGG" id="cgy:CGLY_11710"/>
<dbReference type="GO" id="GO:0006260">
    <property type="term" value="P:DNA replication"/>
    <property type="evidence" value="ECO:0007669"/>
    <property type="project" value="InterPro"/>
</dbReference>
<feature type="region of interest" description="Disordered" evidence="3">
    <location>
        <begin position="120"/>
        <end position="196"/>
    </location>
</feature>
<evidence type="ECO:0000256" key="1">
    <source>
        <dbReference type="ARBA" id="ARBA00023125"/>
    </source>
</evidence>
<dbReference type="HOGENOM" id="CLU_108403_0_0_11"/>
<proteinExistence type="predicted"/>
<dbReference type="CDD" id="cd04496">
    <property type="entry name" value="SSB_OBF"/>
    <property type="match status" value="1"/>
</dbReference>
<keyword evidence="1 2" id="KW-0238">DNA-binding</keyword>